<reference evidence="1 2" key="1">
    <citation type="submission" date="2020-08" db="EMBL/GenBank/DDBJ databases">
        <title>Genomic Encyclopedia of Type Strains, Phase IV (KMG-IV): sequencing the most valuable type-strain genomes for metagenomic binning, comparative biology and taxonomic classification.</title>
        <authorList>
            <person name="Goeker M."/>
        </authorList>
    </citation>
    <scope>NUCLEOTIDE SEQUENCE [LARGE SCALE GENOMIC DNA]</scope>
    <source>
        <strain evidence="1 2">DSM 27939</strain>
    </source>
</reference>
<gene>
    <name evidence="1" type="ORF">HNQ08_001173</name>
</gene>
<organism evidence="1 2">
    <name type="scientific">Deinococcus humi</name>
    <dbReference type="NCBI Taxonomy" id="662880"/>
    <lineage>
        <taxon>Bacteria</taxon>
        <taxon>Thermotogati</taxon>
        <taxon>Deinococcota</taxon>
        <taxon>Deinococci</taxon>
        <taxon>Deinococcales</taxon>
        <taxon>Deinococcaceae</taxon>
        <taxon>Deinococcus</taxon>
    </lineage>
</organism>
<evidence type="ECO:0000313" key="1">
    <source>
        <dbReference type="EMBL" id="MBB5362088.1"/>
    </source>
</evidence>
<dbReference type="EMBL" id="JACHFL010000002">
    <property type="protein sequence ID" value="MBB5362088.1"/>
    <property type="molecule type" value="Genomic_DNA"/>
</dbReference>
<protein>
    <submittedName>
        <fullName evidence="1">Uncharacterized protein</fullName>
    </submittedName>
</protein>
<comment type="caution">
    <text evidence="1">The sequence shown here is derived from an EMBL/GenBank/DDBJ whole genome shotgun (WGS) entry which is preliminary data.</text>
</comment>
<keyword evidence="2" id="KW-1185">Reference proteome</keyword>
<proteinExistence type="predicted"/>
<sequence length="71" mass="7915">MARMMSTPNLVENADGTFSPKKASSIRFRARIVEGLGQVELLLGEDVIIIHKGMMSEESALELLNAQLNRW</sequence>
<dbReference type="RefSeq" id="WP_184128310.1">
    <property type="nucleotide sequence ID" value="NZ_JACHFL010000002.1"/>
</dbReference>
<accession>A0A7W8JUB6</accession>
<dbReference type="AlphaFoldDB" id="A0A7W8JUB6"/>
<dbReference type="Proteomes" id="UP000552709">
    <property type="component" value="Unassembled WGS sequence"/>
</dbReference>
<name>A0A7W8JUB6_9DEIO</name>
<evidence type="ECO:0000313" key="2">
    <source>
        <dbReference type="Proteomes" id="UP000552709"/>
    </source>
</evidence>